<reference evidence="3" key="1">
    <citation type="journal article" date="2021" name="Microb. Physiol.">
        <title>Proteogenomic Insights into the Physiology of Marine, Sulfate-Reducing, Filamentous Desulfonema limicola and Desulfonema magnum.</title>
        <authorList>
            <person name="Schnaars V."/>
            <person name="Wohlbrand L."/>
            <person name="Scheve S."/>
            <person name="Hinrichs C."/>
            <person name="Reinhardt R."/>
            <person name="Rabus R."/>
        </authorList>
    </citation>
    <scope>NUCLEOTIDE SEQUENCE</scope>
    <source>
        <strain evidence="3">5ac10</strain>
    </source>
</reference>
<dbReference type="GO" id="GO:0003677">
    <property type="term" value="F:DNA binding"/>
    <property type="evidence" value="ECO:0007669"/>
    <property type="project" value="UniProtKB-KW"/>
</dbReference>
<dbReference type="Gene3D" id="3.30.2010.10">
    <property type="entry name" value="Metalloproteases ('zincins'), catalytic domain"/>
    <property type="match status" value="1"/>
</dbReference>
<dbReference type="GO" id="GO:0009307">
    <property type="term" value="P:DNA restriction-modification system"/>
    <property type="evidence" value="ECO:0007669"/>
    <property type="project" value="UniProtKB-KW"/>
</dbReference>
<evidence type="ECO:0000313" key="4">
    <source>
        <dbReference type="Proteomes" id="UP000663720"/>
    </source>
</evidence>
<dbReference type="Gene3D" id="3.90.1570.50">
    <property type="match status" value="1"/>
</dbReference>
<sequence>MKKEKTTAILKPKSSQVTVKGIHDKRPDIVLYINGIAIGVLELKRSTVSVTEGIRYGCIDTPEKHYLLCSLIHKFGRKEEAGYDEYIRPDSSTEKRQKIMKEWYRVLIKEQIPPILEKYERKTGIKSNSWAVKHMKTKWGSCNMRTDAYG</sequence>
<evidence type="ECO:0000259" key="1">
    <source>
        <dbReference type="Pfam" id="PF01863"/>
    </source>
</evidence>
<dbReference type="Proteomes" id="UP000663720">
    <property type="component" value="Chromosome"/>
</dbReference>
<dbReference type="GO" id="GO:0005524">
    <property type="term" value="F:ATP binding"/>
    <property type="evidence" value="ECO:0007669"/>
    <property type="project" value="UniProtKB-KW"/>
</dbReference>
<keyword evidence="3" id="KW-0540">Nuclease</keyword>
<protein>
    <submittedName>
        <fullName evidence="3">Restriction endonuclease type I, DUF45</fullName>
    </submittedName>
</protein>
<evidence type="ECO:0000259" key="2">
    <source>
        <dbReference type="Pfam" id="PF04313"/>
    </source>
</evidence>
<organism evidence="3 4">
    <name type="scientific">Desulfonema limicola</name>
    <dbReference type="NCBI Taxonomy" id="45656"/>
    <lineage>
        <taxon>Bacteria</taxon>
        <taxon>Pseudomonadati</taxon>
        <taxon>Thermodesulfobacteriota</taxon>
        <taxon>Desulfobacteria</taxon>
        <taxon>Desulfobacterales</taxon>
        <taxon>Desulfococcaceae</taxon>
        <taxon>Desulfonema</taxon>
    </lineage>
</organism>
<dbReference type="CDD" id="cd07344">
    <property type="entry name" value="M48_yhfN_like"/>
    <property type="match status" value="1"/>
</dbReference>
<gene>
    <name evidence="3" type="ORF">dnl_01330</name>
</gene>
<keyword evidence="3" id="KW-0255">Endonuclease</keyword>
<keyword evidence="3" id="KW-0378">Hydrolase</keyword>
<dbReference type="KEGG" id="dli:dnl_01330"/>
<proteinExistence type="predicted"/>
<dbReference type="AlphaFoldDB" id="A0A975B364"/>
<name>A0A975B364_9BACT</name>
<feature type="domain" description="YgjP-like metallopeptidase" evidence="1">
    <location>
        <begin position="77"/>
        <end position="144"/>
    </location>
</feature>
<dbReference type="GO" id="GO:0009035">
    <property type="term" value="F:type I site-specific deoxyribonuclease activity"/>
    <property type="evidence" value="ECO:0007669"/>
    <property type="project" value="UniProtKB-EC"/>
</dbReference>
<feature type="domain" description="Restriction endonuclease type I HsdR N-terminal" evidence="2">
    <location>
        <begin position="15"/>
        <end position="55"/>
    </location>
</feature>
<dbReference type="InterPro" id="IPR002725">
    <property type="entry name" value="YgjP-like_metallopeptidase"/>
</dbReference>
<dbReference type="Pfam" id="PF01863">
    <property type="entry name" value="YgjP-like"/>
    <property type="match status" value="1"/>
</dbReference>
<accession>A0A975B364</accession>
<keyword evidence="4" id="KW-1185">Reference proteome</keyword>
<dbReference type="EMBL" id="CP061799">
    <property type="protein sequence ID" value="QTA77931.1"/>
    <property type="molecule type" value="Genomic_DNA"/>
</dbReference>
<dbReference type="InterPro" id="IPR007409">
    <property type="entry name" value="Restrct_endonuc_type1_HsdR_N"/>
</dbReference>
<evidence type="ECO:0000313" key="3">
    <source>
        <dbReference type="EMBL" id="QTA77931.1"/>
    </source>
</evidence>
<dbReference type="Pfam" id="PF04313">
    <property type="entry name" value="HSDR_N"/>
    <property type="match status" value="1"/>
</dbReference>